<dbReference type="AlphaFoldDB" id="A0A8H8DGS0"/>
<keyword evidence="3" id="KW-1185">Reference proteome</keyword>
<sequence>MAAPPYSPLPPPAANWAASDGAGGIDDESLDLGIPPVSRESREERGEERRRDRRSAARARTAAVIALAYPRCPIPPPPRQLPFTGLTPSAFSPGRFPATATVPVIASSTSNAGPISSVKVGAAQPPESPRGYGPVGRVGAASSFGSTGEAPAVSGNISGARGGYGTRPYPPTGAFGIGSEGSGGTKFAADTLDEPVATTLVRAVSEVWRSGSSRLLRSLMARRSSAVVYFYVLQFRDLKGIWFKLRQVLLPYGQKDILRDCKEFASSLFIAADIHVITSNAETSVCL</sequence>
<feature type="compositionally biased region" description="Pro residues" evidence="1">
    <location>
        <begin position="1"/>
        <end position="13"/>
    </location>
</feature>
<evidence type="ECO:0000313" key="3">
    <source>
        <dbReference type="Proteomes" id="UP000673691"/>
    </source>
</evidence>
<accession>A0A8H8DGS0</accession>
<protein>
    <submittedName>
        <fullName evidence="2">Uncharacterized protein</fullName>
    </submittedName>
</protein>
<dbReference type="EMBL" id="JAEFCI010009328">
    <property type="protein sequence ID" value="KAG5457880.1"/>
    <property type="molecule type" value="Genomic_DNA"/>
</dbReference>
<evidence type="ECO:0000256" key="1">
    <source>
        <dbReference type="SAM" id="MobiDB-lite"/>
    </source>
</evidence>
<evidence type="ECO:0000313" key="2">
    <source>
        <dbReference type="EMBL" id="KAG5457880.1"/>
    </source>
</evidence>
<reference evidence="2 3" key="1">
    <citation type="journal article" name="Sci. Rep.">
        <title>Genome-scale phylogenetic analyses confirm Olpidium as the closest living zoosporic fungus to the non-flagellated, terrestrial fungi.</title>
        <authorList>
            <person name="Chang Y."/>
            <person name="Rochon D."/>
            <person name="Sekimoto S."/>
            <person name="Wang Y."/>
            <person name="Chovatia M."/>
            <person name="Sandor L."/>
            <person name="Salamov A."/>
            <person name="Grigoriev I.V."/>
            <person name="Stajich J.E."/>
            <person name="Spatafora J.W."/>
        </authorList>
    </citation>
    <scope>NUCLEOTIDE SEQUENCE [LARGE SCALE GENOMIC DNA]</scope>
    <source>
        <strain evidence="2">S191</strain>
    </source>
</reference>
<dbReference type="OrthoDB" id="2397517at2759"/>
<proteinExistence type="predicted"/>
<comment type="caution">
    <text evidence="2">The sequence shown here is derived from an EMBL/GenBank/DDBJ whole genome shotgun (WGS) entry which is preliminary data.</text>
</comment>
<dbReference type="Proteomes" id="UP000673691">
    <property type="component" value="Unassembled WGS sequence"/>
</dbReference>
<feature type="compositionally biased region" description="Basic and acidic residues" evidence="1">
    <location>
        <begin position="39"/>
        <end position="50"/>
    </location>
</feature>
<organism evidence="2 3">
    <name type="scientific">Olpidium bornovanus</name>
    <dbReference type="NCBI Taxonomy" id="278681"/>
    <lineage>
        <taxon>Eukaryota</taxon>
        <taxon>Fungi</taxon>
        <taxon>Fungi incertae sedis</taxon>
        <taxon>Olpidiomycota</taxon>
        <taxon>Olpidiomycotina</taxon>
        <taxon>Olpidiomycetes</taxon>
        <taxon>Olpidiales</taxon>
        <taxon>Olpidiaceae</taxon>
        <taxon>Olpidium</taxon>
    </lineage>
</organism>
<gene>
    <name evidence="2" type="ORF">BJ554DRAFT_1999</name>
</gene>
<feature type="region of interest" description="Disordered" evidence="1">
    <location>
        <begin position="1"/>
        <end position="59"/>
    </location>
</feature>
<name>A0A8H8DGS0_9FUNG</name>